<feature type="signal peptide" evidence="1">
    <location>
        <begin position="1"/>
        <end position="19"/>
    </location>
</feature>
<keyword evidence="3" id="KW-1185">Reference proteome</keyword>
<dbReference type="EMBL" id="BJYU01000024">
    <property type="protein sequence ID" value="GEO14519.1"/>
    <property type="molecule type" value="Genomic_DNA"/>
</dbReference>
<comment type="caution">
    <text evidence="2">The sequence shown here is derived from an EMBL/GenBank/DDBJ whole genome shotgun (WGS) entry which is preliminary data.</text>
</comment>
<keyword evidence="1" id="KW-0732">Signal</keyword>
<dbReference type="AlphaFoldDB" id="A0A512BR88"/>
<evidence type="ECO:0008006" key="4">
    <source>
        <dbReference type="Google" id="ProtNLM"/>
    </source>
</evidence>
<organism evidence="2 3">
    <name type="scientific">Microvirga aerophila</name>
    <dbReference type="NCBI Taxonomy" id="670291"/>
    <lineage>
        <taxon>Bacteria</taxon>
        <taxon>Pseudomonadati</taxon>
        <taxon>Pseudomonadota</taxon>
        <taxon>Alphaproteobacteria</taxon>
        <taxon>Hyphomicrobiales</taxon>
        <taxon>Methylobacteriaceae</taxon>
        <taxon>Microvirga</taxon>
    </lineage>
</organism>
<dbReference type="PROSITE" id="PS51257">
    <property type="entry name" value="PROKAR_LIPOPROTEIN"/>
    <property type="match status" value="1"/>
</dbReference>
<accession>A0A512BR88</accession>
<proteinExistence type="predicted"/>
<dbReference type="Proteomes" id="UP000321085">
    <property type="component" value="Unassembled WGS sequence"/>
</dbReference>
<evidence type="ECO:0000313" key="3">
    <source>
        <dbReference type="Proteomes" id="UP000321085"/>
    </source>
</evidence>
<feature type="chain" id="PRO_5021875233" description="Lipoprotein" evidence="1">
    <location>
        <begin position="20"/>
        <end position="224"/>
    </location>
</feature>
<reference evidence="2 3" key="1">
    <citation type="submission" date="2019-07" db="EMBL/GenBank/DDBJ databases">
        <title>Whole genome shotgun sequence of Microvirga aerophila NBRC 106136.</title>
        <authorList>
            <person name="Hosoyama A."/>
            <person name="Uohara A."/>
            <person name="Ohji S."/>
            <person name="Ichikawa N."/>
        </authorList>
    </citation>
    <scope>NUCLEOTIDE SEQUENCE [LARGE SCALE GENOMIC DNA]</scope>
    <source>
        <strain evidence="2 3">NBRC 106136</strain>
    </source>
</reference>
<gene>
    <name evidence="2" type="ORF">MAE02_22150</name>
</gene>
<name>A0A512BR88_9HYPH</name>
<dbReference type="RefSeq" id="WP_147021743.1">
    <property type="nucleotide sequence ID" value="NZ_BJYU01000024.1"/>
</dbReference>
<sequence>MLAARFAAFIVCMGLTACVAVSESVSFVPGPKQQVIPWNGYELLASRQKVTGVGLVHPPGYAKAGTWVPFVIEMRNHGKTPIEFRMQDATVVLAHPDGEVVLPLKTLDDIVAAERSRHATAEFVIGSLAQANISLARQIGSGIGQARREGREDMAALGGEHRQNLELARQYALQDHTLMPGIHTKALLFVEAPEAIGGERNYTIRIKLGNELHELKAAQSVPKQ</sequence>
<protein>
    <recommendedName>
        <fullName evidence="4">Lipoprotein</fullName>
    </recommendedName>
</protein>
<evidence type="ECO:0000256" key="1">
    <source>
        <dbReference type="SAM" id="SignalP"/>
    </source>
</evidence>
<evidence type="ECO:0000313" key="2">
    <source>
        <dbReference type="EMBL" id="GEO14519.1"/>
    </source>
</evidence>